<dbReference type="Proteomes" id="UP000001436">
    <property type="component" value="Plasmid pGMI1000MP"/>
</dbReference>
<feature type="region of interest" description="Disordered" evidence="1">
    <location>
        <begin position="1"/>
        <end position="72"/>
    </location>
</feature>
<organism evidence="2 3">
    <name type="scientific">Ralstonia nicotianae (strain ATCC BAA-1114 / GMI1000)</name>
    <name type="common">Ralstonia solanacearum</name>
    <dbReference type="NCBI Taxonomy" id="267608"/>
    <lineage>
        <taxon>Bacteria</taxon>
        <taxon>Pseudomonadati</taxon>
        <taxon>Pseudomonadota</taxon>
        <taxon>Betaproteobacteria</taxon>
        <taxon>Burkholderiales</taxon>
        <taxon>Burkholderiaceae</taxon>
        <taxon>Ralstonia</taxon>
        <taxon>Ralstonia solanacearum species complex</taxon>
    </lineage>
</organism>
<dbReference type="EMBL" id="AL646053">
    <property type="protein sequence ID" value="CAD17695.1"/>
    <property type="molecule type" value="Genomic_DNA"/>
</dbReference>
<geneLocation type="plasmid" evidence="3">
    <name>megaplasmid Rsp</name>
</geneLocation>
<evidence type="ECO:0000313" key="3">
    <source>
        <dbReference type="Proteomes" id="UP000001436"/>
    </source>
</evidence>
<dbReference type="STRING" id="267608.RSp0544"/>
<evidence type="ECO:0000256" key="1">
    <source>
        <dbReference type="SAM" id="MobiDB-lite"/>
    </source>
</evidence>
<feature type="compositionally biased region" description="Polar residues" evidence="1">
    <location>
        <begin position="1"/>
        <end position="25"/>
    </location>
</feature>
<dbReference type="RefSeq" id="WP_011003847.1">
    <property type="nucleotide sequence ID" value="NC_003296.1"/>
</dbReference>
<dbReference type="AlphaFoldDB" id="Q8XSD2"/>
<sequence length="221" mass="22509">MQDASATRTVSTDAQAINRQTTAADGTSEIAHSGDVTDAVKQGGANPSSAETHSIPSSGANAAESTTPGKLRAGGTVELFTDASGPKVPGAVGVGPTDPTAIASDAMKMPNIPTGSQARVVANNPFIPPSAGGTSSMMDYLPEAARITMPGGEIVVNGNLANKFFTNRPTLEQLDAMGLAIKYDGPLLGEFSGMKFARTDGSPLATGSMRSIVFVKKGRLQ</sequence>
<dbReference type="EnsemblBacteria" id="CAD17695">
    <property type="protein sequence ID" value="CAD17695"/>
    <property type="gene ID" value="RSp0544"/>
</dbReference>
<dbReference type="HOGENOM" id="CLU_1249797_0_0_4"/>
<name>Q8XSD2_RALN1</name>
<reference evidence="2 3" key="1">
    <citation type="journal article" date="2002" name="Nature">
        <title>Genome sequence of the plant pathogen Ralstonia solanacearum.</title>
        <authorList>
            <person name="Salanoubat M."/>
            <person name="Genin S."/>
            <person name="Artiguenave F."/>
            <person name="Gouzy J."/>
            <person name="Mangenot S."/>
            <person name="Arlat M."/>
            <person name="Billault A."/>
            <person name="Brottier P."/>
            <person name="Camus J.C."/>
            <person name="Cattolico L."/>
            <person name="Chandler M."/>
            <person name="Choisne N."/>
            <person name="Claudel-Renard C."/>
            <person name="Cunnac S."/>
            <person name="Demange N."/>
            <person name="Gaspin C."/>
            <person name="Lavie M."/>
            <person name="Moisan A."/>
            <person name="Robert C."/>
            <person name="Saurin W."/>
            <person name="Schiex T."/>
            <person name="Siguier P."/>
            <person name="Thebault P."/>
            <person name="Whalen M."/>
            <person name="Wincker P."/>
            <person name="Levy M."/>
            <person name="Weissenbach J."/>
            <person name="Boucher C.A."/>
        </authorList>
    </citation>
    <scope>NUCLEOTIDE SEQUENCE [LARGE SCALE GENOMIC DNA]</scope>
    <source>
        <strain evidence="3">ATCC BAA-1114 / GMI1000</strain>
    </source>
</reference>
<dbReference type="KEGG" id="rso:RSp0544"/>
<keyword evidence="3" id="KW-1185">Reference proteome</keyword>
<evidence type="ECO:0000313" key="2">
    <source>
        <dbReference type="EMBL" id="CAD17695.1"/>
    </source>
</evidence>
<accession>Q8XSD2</accession>
<dbReference type="eggNOG" id="ENOG5033DCD">
    <property type="taxonomic scope" value="Bacteria"/>
</dbReference>
<feature type="compositionally biased region" description="Polar residues" evidence="1">
    <location>
        <begin position="45"/>
        <end position="68"/>
    </location>
</feature>
<proteinExistence type="predicted"/>
<gene>
    <name evidence="2" type="ordered locus">RSp0544</name>
</gene>
<protein>
    <submittedName>
        <fullName evidence="2">Uncharacterized protein</fullName>
    </submittedName>
</protein>